<dbReference type="GO" id="GO:0000400">
    <property type="term" value="F:four-way junction DNA binding"/>
    <property type="evidence" value="ECO:0007669"/>
    <property type="project" value="UniProtKB-UniRule"/>
</dbReference>
<dbReference type="GO" id="GO:0048476">
    <property type="term" value="C:Holliday junction resolvase complex"/>
    <property type="evidence" value="ECO:0007669"/>
    <property type="project" value="UniProtKB-UniRule"/>
</dbReference>
<evidence type="ECO:0000256" key="1">
    <source>
        <dbReference type="ARBA" id="ARBA00022490"/>
    </source>
</evidence>
<keyword evidence="9" id="KW-1185">Reference proteome</keyword>
<evidence type="ECO:0000259" key="7">
    <source>
        <dbReference type="Pfam" id="PF01330"/>
    </source>
</evidence>
<dbReference type="NCBIfam" id="TIGR00084">
    <property type="entry name" value="ruvA"/>
    <property type="match status" value="1"/>
</dbReference>
<dbReference type="AlphaFoldDB" id="A0A4R6RTG2"/>
<comment type="caution">
    <text evidence="6">Lacks conserved residue(s) required for the propagation of feature annotation.</text>
</comment>
<dbReference type="InterPro" id="IPR000085">
    <property type="entry name" value="RuvA"/>
</dbReference>
<proteinExistence type="inferred from homology"/>
<dbReference type="Gene3D" id="2.40.50.140">
    <property type="entry name" value="Nucleic acid-binding proteins"/>
    <property type="match status" value="1"/>
</dbReference>
<dbReference type="Proteomes" id="UP000295601">
    <property type="component" value="Unassembled WGS sequence"/>
</dbReference>
<comment type="similarity">
    <text evidence="6">Belongs to the RuvA family.</text>
</comment>
<dbReference type="Gene3D" id="1.10.8.10">
    <property type="entry name" value="DNA helicase RuvA subunit, C-terminal domain"/>
    <property type="match status" value="1"/>
</dbReference>
<organism evidence="8 9">
    <name type="scientific">Leucobacter luti</name>
    <dbReference type="NCBI Taxonomy" id="340320"/>
    <lineage>
        <taxon>Bacteria</taxon>
        <taxon>Bacillati</taxon>
        <taxon>Actinomycetota</taxon>
        <taxon>Actinomycetes</taxon>
        <taxon>Micrococcales</taxon>
        <taxon>Microbacteriaceae</taxon>
        <taxon>Leucobacter</taxon>
    </lineage>
</organism>
<dbReference type="GO" id="GO:0005737">
    <property type="term" value="C:cytoplasm"/>
    <property type="evidence" value="ECO:0007669"/>
    <property type="project" value="UniProtKB-SubCell"/>
</dbReference>
<dbReference type="SUPFAM" id="SSF46929">
    <property type="entry name" value="DNA helicase RuvA subunit, C-terminal domain"/>
    <property type="match status" value="1"/>
</dbReference>
<dbReference type="EMBL" id="SNYA01000007">
    <property type="protein sequence ID" value="TDP90209.1"/>
    <property type="molecule type" value="Genomic_DNA"/>
</dbReference>
<dbReference type="OrthoDB" id="5293449at2"/>
<keyword evidence="8" id="KW-0547">Nucleotide-binding</keyword>
<dbReference type="GO" id="GO:0006310">
    <property type="term" value="P:DNA recombination"/>
    <property type="evidence" value="ECO:0007669"/>
    <property type="project" value="UniProtKB-UniRule"/>
</dbReference>
<comment type="caution">
    <text evidence="8">The sequence shown here is derived from an EMBL/GenBank/DDBJ whole genome shotgun (WGS) entry which is preliminary data.</text>
</comment>
<keyword evidence="8" id="KW-0067">ATP-binding</keyword>
<evidence type="ECO:0000256" key="5">
    <source>
        <dbReference type="ARBA" id="ARBA00023204"/>
    </source>
</evidence>
<dbReference type="GO" id="GO:0009378">
    <property type="term" value="F:four-way junction helicase activity"/>
    <property type="evidence" value="ECO:0007669"/>
    <property type="project" value="InterPro"/>
</dbReference>
<evidence type="ECO:0000256" key="3">
    <source>
        <dbReference type="ARBA" id="ARBA00023125"/>
    </source>
</evidence>
<sequence>MIASIRGPVLASGAGWAVIGLGGLGMRVEVPSGRVPQPQPGEDLALLTSLVVREDSLTLFGFHSEAELEVFGHLIAVSGVGPRSALGVLSALAPAEIAEAVASEDERPFRKVSGIGPKTAKLIVVSLAGKLASLELGEPSVAGRGPAAASVADAVADGLVGLGWGAADAQLAVADALDAGAPESNAELLRAALALLQAGRPGSRTAGGGR</sequence>
<reference evidence="8 9" key="1">
    <citation type="submission" date="2019-03" db="EMBL/GenBank/DDBJ databases">
        <title>Genomic analyses of the natural microbiome of Caenorhabditis elegans.</title>
        <authorList>
            <person name="Samuel B."/>
        </authorList>
    </citation>
    <scope>NUCLEOTIDE SEQUENCE [LARGE SCALE GENOMIC DNA]</scope>
    <source>
        <strain evidence="8 9">JUb18</strain>
    </source>
</reference>
<gene>
    <name evidence="6" type="primary">ruvA</name>
    <name evidence="8" type="ORF">EDF62_2777</name>
</gene>
<dbReference type="SUPFAM" id="SSF47781">
    <property type="entry name" value="RuvA domain 2-like"/>
    <property type="match status" value="1"/>
</dbReference>
<comment type="function">
    <text evidence="6">The RuvA-RuvB-RuvC complex processes Holliday junction (HJ) DNA during genetic recombination and DNA repair, while the RuvA-RuvB complex plays an important role in the rescue of blocked DNA replication forks via replication fork reversal (RFR). RuvA specifically binds to HJ cruciform DNA, conferring on it an open structure. The RuvB hexamer acts as an ATP-dependent pump, pulling dsDNA into and through the RuvAB complex. HJ branch migration allows RuvC to scan DNA until it finds its consensus sequence, where it cleaves and resolves the cruciform DNA.</text>
</comment>
<keyword evidence="8" id="KW-0378">Hydrolase</keyword>
<dbReference type="Gene3D" id="1.10.150.20">
    <property type="entry name" value="5' to 3' exonuclease, C-terminal subdomain"/>
    <property type="match status" value="1"/>
</dbReference>
<feature type="domain" description="DNA helicase Holliday junction RuvA type" evidence="7">
    <location>
        <begin position="1"/>
        <end position="61"/>
    </location>
</feature>
<dbReference type="RefSeq" id="WP_133617417.1">
    <property type="nucleotide sequence ID" value="NZ_SNYA01000007.1"/>
</dbReference>
<evidence type="ECO:0000256" key="4">
    <source>
        <dbReference type="ARBA" id="ARBA00023172"/>
    </source>
</evidence>
<evidence type="ECO:0000256" key="2">
    <source>
        <dbReference type="ARBA" id="ARBA00022763"/>
    </source>
</evidence>
<keyword evidence="4 6" id="KW-0233">DNA recombination</keyword>
<keyword evidence="8" id="KW-0347">Helicase</keyword>
<dbReference type="Pfam" id="PF14520">
    <property type="entry name" value="HHH_5"/>
    <property type="match status" value="1"/>
</dbReference>
<comment type="domain">
    <text evidence="6">Has three domains with a flexible linker between the domains II and III and assumes an 'L' shape. Domain III is highly mobile and contacts RuvB.</text>
</comment>
<keyword evidence="1 6" id="KW-0963">Cytoplasm</keyword>
<comment type="subunit">
    <text evidence="6">Homotetramer. Forms an RuvA(8)-RuvB(12)-Holliday junction (HJ) complex. HJ DNA is sandwiched between 2 RuvA tetramers; dsDNA enters through RuvA and exits via RuvB. An RuvB hexamer assembles on each DNA strand where it exits the tetramer. Each RuvB hexamer is contacted by two RuvA subunits (via domain III) on 2 adjacent RuvB subunits; this complex drives branch migration. In the full resolvosome a probable DNA-RuvA(4)-RuvB(12)-RuvC(2) complex forms which resolves the HJ.</text>
</comment>
<evidence type="ECO:0000256" key="6">
    <source>
        <dbReference type="HAMAP-Rule" id="MF_00031"/>
    </source>
</evidence>
<dbReference type="InterPro" id="IPR010994">
    <property type="entry name" value="RuvA_2-like"/>
</dbReference>
<dbReference type="GO" id="GO:0005524">
    <property type="term" value="F:ATP binding"/>
    <property type="evidence" value="ECO:0007669"/>
    <property type="project" value="InterPro"/>
</dbReference>
<dbReference type="GO" id="GO:0006281">
    <property type="term" value="P:DNA repair"/>
    <property type="evidence" value="ECO:0007669"/>
    <property type="project" value="UniProtKB-UniRule"/>
</dbReference>
<accession>A0A4R6RTG2</accession>
<keyword evidence="5 6" id="KW-0234">DNA repair</keyword>
<name>A0A4R6RTG2_9MICO</name>
<dbReference type="Pfam" id="PF01330">
    <property type="entry name" value="RuvA_N"/>
    <property type="match status" value="1"/>
</dbReference>
<dbReference type="SUPFAM" id="SSF50249">
    <property type="entry name" value="Nucleic acid-binding proteins"/>
    <property type="match status" value="1"/>
</dbReference>
<evidence type="ECO:0000313" key="9">
    <source>
        <dbReference type="Proteomes" id="UP000295601"/>
    </source>
</evidence>
<evidence type="ECO:0000313" key="8">
    <source>
        <dbReference type="EMBL" id="TDP90209.1"/>
    </source>
</evidence>
<protein>
    <recommendedName>
        <fullName evidence="6">Holliday junction branch migration complex subunit RuvA</fullName>
    </recommendedName>
</protein>
<dbReference type="InterPro" id="IPR012340">
    <property type="entry name" value="NA-bd_OB-fold"/>
</dbReference>
<comment type="subcellular location">
    <subcellularLocation>
        <location evidence="6">Cytoplasm</location>
    </subcellularLocation>
</comment>
<dbReference type="HAMAP" id="MF_00031">
    <property type="entry name" value="DNA_HJ_migration_RuvA"/>
    <property type="match status" value="1"/>
</dbReference>
<dbReference type="InterPro" id="IPR036267">
    <property type="entry name" value="RuvA_C_sf"/>
</dbReference>
<keyword evidence="3 6" id="KW-0238">DNA-binding</keyword>
<dbReference type="InterPro" id="IPR013849">
    <property type="entry name" value="DNA_helicase_Holl-junc_RuvA_I"/>
</dbReference>
<keyword evidence="2 6" id="KW-0227">DNA damage</keyword>
<feature type="region of interest" description="Domain III" evidence="6">
    <location>
        <begin position="149"/>
        <end position="210"/>
    </location>
</feature>